<protein>
    <submittedName>
        <fullName evidence="2">Uncharacterized protein</fullName>
    </submittedName>
</protein>
<name>A0AAW9SE97_9BACT</name>
<dbReference type="AlphaFoldDB" id="A0AAW9SE97"/>
<evidence type="ECO:0000256" key="1">
    <source>
        <dbReference type="SAM" id="Phobius"/>
    </source>
</evidence>
<gene>
    <name evidence="2" type="ORF">AAG747_25300</name>
</gene>
<dbReference type="EMBL" id="JBDKWZ010000021">
    <property type="protein sequence ID" value="MEN7551259.1"/>
    <property type="molecule type" value="Genomic_DNA"/>
</dbReference>
<comment type="caution">
    <text evidence="2">The sequence shown here is derived from an EMBL/GenBank/DDBJ whole genome shotgun (WGS) entry which is preliminary data.</text>
</comment>
<dbReference type="Proteomes" id="UP001403385">
    <property type="component" value="Unassembled WGS sequence"/>
</dbReference>
<evidence type="ECO:0000313" key="3">
    <source>
        <dbReference type="Proteomes" id="UP001403385"/>
    </source>
</evidence>
<feature type="transmembrane region" description="Helical" evidence="1">
    <location>
        <begin position="12"/>
        <end position="31"/>
    </location>
</feature>
<organism evidence="2 3">
    <name type="scientific">Rapidithrix thailandica</name>
    <dbReference type="NCBI Taxonomy" id="413964"/>
    <lineage>
        <taxon>Bacteria</taxon>
        <taxon>Pseudomonadati</taxon>
        <taxon>Bacteroidota</taxon>
        <taxon>Cytophagia</taxon>
        <taxon>Cytophagales</taxon>
        <taxon>Flammeovirgaceae</taxon>
        <taxon>Rapidithrix</taxon>
    </lineage>
</organism>
<keyword evidence="1" id="KW-0812">Transmembrane</keyword>
<evidence type="ECO:0000313" key="2">
    <source>
        <dbReference type="EMBL" id="MEN7551259.1"/>
    </source>
</evidence>
<keyword evidence="1" id="KW-1133">Transmembrane helix</keyword>
<proteinExistence type="predicted"/>
<reference evidence="2 3" key="1">
    <citation type="submission" date="2024-04" db="EMBL/GenBank/DDBJ databases">
        <title>Novel genus in family Flammeovirgaceae.</title>
        <authorList>
            <person name="Nguyen T.H."/>
            <person name="Vuong T.Q."/>
            <person name="Le H."/>
            <person name="Kim S.-G."/>
        </authorList>
    </citation>
    <scope>NUCLEOTIDE SEQUENCE [LARGE SCALE GENOMIC DNA]</scope>
    <source>
        <strain evidence="2 3">JCM 23209</strain>
    </source>
</reference>
<keyword evidence="1" id="KW-0472">Membrane</keyword>
<dbReference type="RefSeq" id="WP_346824040.1">
    <property type="nucleotide sequence ID" value="NZ_JBDKWZ010000021.1"/>
</dbReference>
<accession>A0AAW9SE97</accession>
<sequence>MTKGMKIKLSYLIIIGLTVFLGVGGILNFYLNRIERRSQPATRKVEIRSSDGDFSIFIKLKSWGMTGDHQVIVISENPNDSFQVDNSTDYIYEGLIPFFYKQNGDTLKIYATKKSPVPENFKNGIVIKQIELNNAELMNLYDDYEEKGLKKISN</sequence>
<keyword evidence="3" id="KW-1185">Reference proteome</keyword>